<dbReference type="RefSeq" id="WP_307190555.1">
    <property type="nucleotide sequence ID" value="NZ_JAUSTZ010000001.1"/>
</dbReference>
<evidence type="ECO:0000259" key="2">
    <source>
        <dbReference type="Pfam" id="PF20693"/>
    </source>
</evidence>
<feature type="transmembrane region" description="Helical" evidence="1">
    <location>
        <begin position="122"/>
        <end position="143"/>
    </location>
</feature>
<dbReference type="SUPFAM" id="SSF52540">
    <property type="entry name" value="P-loop containing nucleoside triphosphate hydrolases"/>
    <property type="match status" value="1"/>
</dbReference>
<protein>
    <recommendedName>
        <fullName evidence="2">YobI-like P-loop NTPase domain-containing protein</fullName>
    </recommendedName>
</protein>
<organism evidence="3 4">
    <name type="scientific">Metabacillus niabensis</name>
    <dbReference type="NCBI Taxonomy" id="324854"/>
    <lineage>
        <taxon>Bacteria</taxon>
        <taxon>Bacillati</taxon>
        <taxon>Bacillota</taxon>
        <taxon>Bacilli</taxon>
        <taxon>Bacillales</taxon>
        <taxon>Bacillaceae</taxon>
        <taxon>Metabacillus</taxon>
    </lineage>
</organism>
<proteinExistence type="predicted"/>
<dbReference type="Proteomes" id="UP001232245">
    <property type="component" value="Unassembled WGS sequence"/>
</dbReference>
<gene>
    <name evidence="3" type="ORF">J2S02_000734</name>
</gene>
<evidence type="ECO:0000313" key="3">
    <source>
        <dbReference type="EMBL" id="MDQ0224412.1"/>
    </source>
</evidence>
<keyword evidence="4" id="KW-1185">Reference proteome</keyword>
<dbReference type="InterPro" id="IPR027417">
    <property type="entry name" value="P-loop_NTPase"/>
</dbReference>
<dbReference type="InterPro" id="IPR048428">
    <property type="entry name" value="YobI-NTPase"/>
</dbReference>
<sequence length="1346" mass="158032">MDQLIEFESLAAKKKLEEDDEFYFCILKKALEKKENKNIAITGGYGAGKTTIIDAYFEKYKEKAKKMMRVSIATFKTEQDQTGNSPSSENILEQQILQQMFYQVNPNRISNSKFTKISDLSFWYIFSIIFYLLGTGIFLYLLITNKWLTQINGNLFGKGLWENVLLMLVYSILIGIYGIAIYMLLMVFRKLGVSKFGVANTNIEFTFHDGSTVFNHYLDEIIYLFKKSNYCYIVFEDLDRFQNVKIFERLRSLNTILNSSAQLRGLDIKFIYAMKDDIFSHEDESELVYNRTKFFDFIIPTIKIIHSSNAETILMKKLNGLLKKDNNYNADNNQKLSEKLIEDISLFINDMRTLINICNEFEVYRLRLIKSSITYNHLFAFVVYKNIYPKDYSDLLENKGIVYSVFNKKAKEEMISELQNEIRKIKNTSYNGLGDIITGKDEIAMLFAKKRKLVNNKLIKQGRDVLLRLTGSENRVVGEQVLRYLMDRGINGEFGVYLQNYNDDLEANYANVDDFVTINSINYLKLYRDFEQNMKNEVEVNSKIKILEKKIKSVQTKSISRLIKEDGIEPNIDFINNKLLYFLIRNNWLNESYEDYLTVFREGTLSQKENEFIQSIKLGYNIKNLHFPLEHVDKVSQKVRVDDINNMAVFNLKLIEYLLVNDTEENEEKISRIIHVLFCHINQNFEEYIELLEGLGNTISTTEESLVRKFLTKSMQNGIDIWGVINEDLSIVQLMNYVVIILENCKYDDLCQLESVNYLCNFISCEFDIERLSDSPNLYEVLERLGVKFNNLHGISSKAKRRVLQINCYQINLQNLETLLETNSISFKLIKSNENLYKYCMNNLKPLMDNVLLKQKDYNEKEEDFIEFIGYIINKIESMETKELGDDVVNVSDIESLINHWQGIVNNLTEVHYVKIVKIMYKLKKFMLSWQNIEHCKDILETNELNFNINHILSEKINWQELISNSTISTQEEFYDRKKYNNFVNLVIGIKSPYSLGFKGFVEKLKIPVSLEKISDVDSWVIDLLIERKLLSWDVNIYRKLSSKEYKEKYVIGNLDIAETDILELIHSDELEWSFELTDNLVKRDILDLSLLQKYIKNRVLKIELQEFTALISKNLIYYDEELLEILLEQTSLSNLLIEYLIYLSLSYKDKVIDLINNYELQWDQRLFNKLRGFDSNSASIYLLDNPIRIESIKMDQELFDSLIVNSSNIELNLEIITDNFKQLNITPAISQKIYENLVEDSKLVLDKLEKNVIVKLVQLLPVGKSAEFLYEFFKYGQYDRDDIFAILLELQRPFNEIRKNGKSFKIEDNHASIQDLLNYLESDPLQVIYRFDVSEGGYVVRNKRK</sequence>
<keyword evidence="1" id="KW-0472">Membrane</keyword>
<keyword evidence="1" id="KW-0812">Transmembrane</keyword>
<feature type="domain" description="YobI-like P-loop NTPase" evidence="2">
    <location>
        <begin position="23"/>
        <end position="403"/>
    </location>
</feature>
<evidence type="ECO:0000256" key="1">
    <source>
        <dbReference type="SAM" id="Phobius"/>
    </source>
</evidence>
<keyword evidence="1" id="KW-1133">Transmembrane helix</keyword>
<feature type="transmembrane region" description="Helical" evidence="1">
    <location>
        <begin position="164"/>
        <end position="188"/>
    </location>
</feature>
<reference evidence="3 4" key="1">
    <citation type="submission" date="2023-07" db="EMBL/GenBank/DDBJ databases">
        <title>Genomic Encyclopedia of Type Strains, Phase IV (KMG-IV): sequencing the most valuable type-strain genomes for metagenomic binning, comparative biology and taxonomic classification.</title>
        <authorList>
            <person name="Goeker M."/>
        </authorList>
    </citation>
    <scope>NUCLEOTIDE SEQUENCE [LARGE SCALE GENOMIC DNA]</scope>
    <source>
        <strain evidence="3 4">DSM 17723</strain>
    </source>
</reference>
<dbReference type="EMBL" id="JAUSTZ010000001">
    <property type="protein sequence ID" value="MDQ0224412.1"/>
    <property type="molecule type" value="Genomic_DNA"/>
</dbReference>
<comment type="caution">
    <text evidence="3">The sequence shown here is derived from an EMBL/GenBank/DDBJ whole genome shotgun (WGS) entry which is preliminary data.</text>
</comment>
<evidence type="ECO:0000313" key="4">
    <source>
        <dbReference type="Proteomes" id="UP001232245"/>
    </source>
</evidence>
<accession>A0ABT9YWP5</accession>
<name>A0ABT9YWP5_9BACI</name>
<dbReference type="Gene3D" id="3.40.50.300">
    <property type="entry name" value="P-loop containing nucleotide triphosphate hydrolases"/>
    <property type="match status" value="1"/>
</dbReference>
<dbReference type="Pfam" id="PF20693">
    <property type="entry name" value="YobI-ATPase"/>
    <property type="match status" value="1"/>
</dbReference>